<dbReference type="InterPro" id="IPR002553">
    <property type="entry name" value="Clathrin/coatomer_adapt-like_N"/>
</dbReference>
<protein>
    <submittedName>
        <fullName evidence="8">AP-2 complex subunit alpha-2</fullName>
    </submittedName>
</protein>
<evidence type="ECO:0000259" key="7">
    <source>
        <dbReference type="Pfam" id="PF01602"/>
    </source>
</evidence>
<comment type="caution">
    <text evidence="8">The sequence shown here is derived from an EMBL/GenBank/DDBJ whole genome shotgun (WGS) entry which is preliminary data.</text>
</comment>
<evidence type="ECO:0000256" key="2">
    <source>
        <dbReference type="ARBA" id="ARBA00006613"/>
    </source>
</evidence>
<organism evidence="8 9">
    <name type="scientific">Saguinus oedipus</name>
    <name type="common">Cotton-top tamarin</name>
    <name type="synonym">Oedipomidas oedipus</name>
    <dbReference type="NCBI Taxonomy" id="9490"/>
    <lineage>
        <taxon>Eukaryota</taxon>
        <taxon>Metazoa</taxon>
        <taxon>Chordata</taxon>
        <taxon>Craniata</taxon>
        <taxon>Vertebrata</taxon>
        <taxon>Euteleostomi</taxon>
        <taxon>Mammalia</taxon>
        <taxon>Eutheria</taxon>
        <taxon>Euarchontoglires</taxon>
        <taxon>Primates</taxon>
        <taxon>Haplorrhini</taxon>
        <taxon>Platyrrhini</taxon>
        <taxon>Cebidae</taxon>
        <taxon>Callitrichinae</taxon>
        <taxon>Saguinus</taxon>
    </lineage>
</organism>
<feature type="domain" description="Clathrin/coatomer adaptor adaptin-like N-terminal" evidence="7">
    <location>
        <begin position="24"/>
        <end position="70"/>
    </location>
</feature>
<dbReference type="Gene3D" id="1.25.10.10">
    <property type="entry name" value="Leucine-rich Repeat Variant"/>
    <property type="match status" value="1"/>
</dbReference>
<evidence type="ECO:0000256" key="1">
    <source>
        <dbReference type="ARBA" id="ARBA00004184"/>
    </source>
</evidence>
<dbReference type="InterPro" id="IPR011989">
    <property type="entry name" value="ARM-like"/>
</dbReference>
<evidence type="ECO:0000256" key="4">
    <source>
        <dbReference type="ARBA" id="ARBA00022927"/>
    </source>
</evidence>
<dbReference type="SUPFAM" id="SSF48371">
    <property type="entry name" value="ARM repeat"/>
    <property type="match status" value="1"/>
</dbReference>
<keyword evidence="3" id="KW-0813">Transport</keyword>
<dbReference type="Pfam" id="PF01602">
    <property type="entry name" value="Adaptin_N"/>
    <property type="match status" value="1"/>
</dbReference>
<comment type="similarity">
    <text evidence="2">Belongs to the adaptor complexes large subunit family.</text>
</comment>
<comment type="subcellular location">
    <subcellularLocation>
        <location evidence="1">Endomembrane system</location>
        <topology evidence="1">Peripheral membrane protein</topology>
    </subcellularLocation>
</comment>
<dbReference type="Proteomes" id="UP001266305">
    <property type="component" value="Unassembled WGS sequence"/>
</dbReference>
<dbReference type="InterPro" id="IPR016024">
    <property type="entry name" value="ARM-type_fold"/>
</dbReference>
<evidence type="ECO:0000256" key="3">
    <source>
        <dbReference type="ARBA" id="ARBA00022448"/>
    </source>
</evidence>
<keyword evidence="5" id="KW-0472">Membrane</keyword>
<gene>
    <name evidence="8" type="primary">AP2A2_3</name>
    <name evidence="8" type="ORF">P7K49_040228</name>
</gene>
<keyword evidence="6" id="KW-0732">Signal</keyword>
<sequence length="77" mass="8754">MRCQACPPAWALLLWPLTLCLVPQTERDVSVRQRAVDLLYAMCDRSNAPQIVAEMLSYLETADYSIREEIQGLAENL</sequence>
<feature type="chain" id="PRO_5046615797" evidence="6">
    <location>
        <begin position="21"/>
        <end position="77"/>
    </location>
</feature>
<reference evidence="8 9" key="1">
    <citation type="submission" date="2023-05" db="EMBL/GenBank/DDBJ databases">
        <title>B98-5 Cell Line De Novo Hybrid Assembly: An Optical Mapping Approach.</title>
        <authorList>
            <person name="Kananen K."/>
            <person name="Auerbach J.A."/>
            <person name="Kautto E."/>
            <person name="Blachly J.S."/>
        </authorList>
    </citation>
    <scope>NUCLEOTIDE SEQUENCE [LARGE SCALE GENOMIC DNA]</scope>
    <source>
        <strain evidence="8">B95-8</strain>
        <tissue evidence="8">Cell line</tissue>
    </source>
</reference>
<evidence type="ECO:0000256" key="6">
    <source>
        <dbReference type="SAM" id="SignalP"/>
    </source>
</evidence>
<evidence type="ECO:0000313" key="8">
    <source>
        <dbReference type="EMBL" id="KAK2081113.1"/>
    </source>
</evidence>
<dbReference type="EMBL" id="JASSZA010000411">
    <property type="protein sequence ID" value="KAK2081113.1"/>
    <property type="molecule type" value="Genomic_DNA"/>
</dbReference>
<evidence type="ECO:0000256" key="5">
    <source>
        <dbReference type="ARBA" id="ARBA00023136"/>
    </source>
</evidence>
<dbReference type="InterPro" id="IPR050840">
    <property type="entry name" value="Adaptor_Complx_Large_Subunit"/>
</dbReference>
<name>A0ABQ9T9N1_SAGOE</name>
<proteinExistence type="inferred from homology"/>
<evidence type="ECO:0000313" key="9">
    <source>
        <dbReference type="Proteomes" id="UP001266305"/>
    </source>
</evidence>
<accession>A0ABQ9T9N1</accession>
<dbReference type="PANTHER" id="PTHR22780">
    <property type="entry name" value="ADAPTIN, ALPHA/GAMMA/EPSILON"/>
    <property type="match status" value="1"/>
</dbReference>
<keyword evidence="9" id="KW-1185">Reference proteome</keyword>
<feature type="signal peptide" evidence="6">
    <location>
        <begin position="1"/>
        <end position="20"/>
    </location>
</feature>
<keyword evidence="4" id="KW-0653">Protein transport</keyword>